<evidence type="ECO:0000313" key="4">
    <source>
        <dbReference type="Proteomes" id="UP000076923"/>
    </source>
</evidence>
<dbReference type="RefSeq" id="WP_068447429.1">
    <property type="nucleotide sequence ID" value="NZ_CANKUV010000001.1"/>
</dbReference>
<gene>
    <name evidence="3" type="ORF">LPB303_01570</name>
</gene>
<dbReference type="STRING" id="1333662.LPB303_01570"/>
<protein>
    <submittedName>
        <fullName evidence="3">Energy transducer TonB</fullName>
    </submittedName>
</protein>
<dbReference type="Pfam" id="PF03544">
    <property type="entry name" value="TonB_C"/>
    <property type="match status" value="1"/>
</dbReference>
<proteinExistence type="predicted"/>
<name>A0A176TFJ2_9FLAO</name>
<organism evidence="3 4">
    <name type="scientific">Polaribacter atrinae</name>
    <dbReference type="NCBI Taxonomy" id="1333662"/>
    <lineage>
        <taxon>Bacteria</taxon>
        <taxon>Pseudomonadati</taxon>
        <taxon>Bacteroidota</taxon>
        <taxon>Flavobacteriia</taxon>
        <taxon>Flavobacteriales</taxon>
        <taxon>Flavobacteriaceae</taxon>
    </lineage>
</organism>
<dbReference type="AlphaFoldDB" id="A0A176TFJ2"/>
<dbReference type="OrthoDB" id="1522859at2"/>
<comment type="caution">
    <text evidence="3">The sequence shown here is derived from an EMBL/GenBank/DDBJ whole genome shotgun (WGS) entry which is preliminary data.</text>
</comment>
<keyword evidence="1" id="KW-0472">Membrane</keyword>
<keyword evidence="1" id="KW-0812">Transmembrane</keyword>
<sequence>MDIKKNPKQQLENYSKIFLQIGLVLALFITYTLIEHKTYERNDLKSLGQANMVDDMKEDIPIIEMQEVKPPPKNTPPPIVEQITVVEDEKEIEETVIESTETDETVGIVVNTDDIVEIEEVEEVVEDIPFILIENVPVYPGCKGNNKALKDCFTKKVTEFFGRRFDVNLATELGLEPGKKKLFVIFTINKQGKIANVKARGPHPRLEKEVVEIINALPTMTPGKQRGTPVGVSYSIPITFEVRT</sequence>
<dbReference type="GO" id="GO:0055085">
    <property type="term" value="P:transmembrane transport"/>
    <property type="evidence" value="ECO:0007669"/>
    <property type="project" value="InterPro"/>
</dbReference>
<keyword evidence="1" id="KW-1133">Transmembrane helix</keyword>
<dbReference type="InterPro" id="IPR037682">
    <property type="entry name" value="TonB_C"/>
</dbReference>
<accession>A0A176TFJ2</accession>
<reference evidence="3 4" key="1">
    <citation type="submission" date="2016-02" db="EMBL/GenBank/DDBJ databases">
        <title>Draft genome sequence of Polaribacter atrinae KACC17473.</title>
        <authorList>
            <person name="Shin S.-K."/>
            <person name="Yi H."/>
        </authorList>
    </citation>
    <scope>NUCLEOTIDE SEQUENCE [LARGE SCALE GENOMIC DNA]</scope>
    <source>
        <strain evidence="3 4">KACC 17473</strain>
    </source>
</reference>
<keyword evidence="4" id="KW-1185">Reference proteome</keyword>
<dbReference type="SUPFAM" id="SSF74653">
    <property type="entry name" value="TolA/TonB C-terminal domain"/>
    <property type="match status" value="1"/>
</dbReference>
<evidence type="ECO:0000313" key="3">
    <source>
        <dbReference type="EMBL" id="OAD46650.1"/>
    </source>
</evidence>
<feature type="transmembrane region" description="Helical" evidence="1">
    <location>
        <begin position="17"/>
        <end position="34"/>
    </location>
</feature>
<dbReference type="EMBL" id="LVWE01000002">
    <property type="protein sequence ID" value="OAD46650.1"/>
    <property type="molecule type" value="Genomic_DNA"/>
</dbReference>
<dbReference type="Proteomes" id="UP000076923">
    <property type="component" value="Unassembled WGS sequence"/>
</dbReference>
<dbReference type="Gene3D" id="3.30.1150.10">
    <property type="match status" value="1"/>
</dbReference>
<evidence type="ECO:0000259" key="2">
    <source>
        <dbReference type="Pfam" id="PF03544"/>
    </source>
</evidence>
<evidence type="ECO:0000256" key="1">
    <source>
        <dbReference type="SAM" id="Phobius"/>
    </source>
</evidence>
<feature type="domain" description="TonB C-terminal" evidence="2">
    <location>
        <begin position="183"/>
        <end position="241"/>
    </location>
</feature>